<name>A0ABD2Y089_9GENT</name>
<dbReference type="Proteomes" id="UP001630127">
    <property type="component" value="Unassembled WGS sequence"/>
</dbReference>
<dbReference type="AlphaFoldDB" id="A0ABD2Y089"/>
<evidence type="ECO:0000313" key="3">
    <source>
        <dbReference type="Proteomes" id="UP001630127"/>
    </source>
</evidence>
<organism evidence="2 3">
    <name type="scientific">Cinchona calisaya</name>
    <dbReference type="NCBI Taxonomy" id="153742"/>
    <lineage>
        <taxon>Eukaryota</taxon>
        <taxon>Viridiplantae</taxon>
        <taxon>Streptophyta</taxon>
        <taxon>Embryophyta</taxon>
        <taxon>Tracheophyta</taxon>
        <taxon>Spermatophyta</taxon>
        <taxon>Magnoliopsida</taxon>
        <taxon>eudicotyledons</taxon>
        <taxon>Gunneridae</taxon>
        <taxon>Pentapetalae</taxon>
        <taxon>asterids</taxon>
        <taxon>lamiids</taxon>
        <taxon>Gentianales</taxon>
        <taxon>Rubiaceae</taxon>
        <taxon>Cinchonoideae</taxon>
        <taxon>Cinchoneae</taxon>
        <taxon>Cinchona</taxon>
    </lineage>
</organism>
<gene>
    <name evidence="2" type="ORF">ACH5RR_038947</name>
</gene>
<accession>A0ABD2Y089</accession>
<protein>
    <submittedName>
        <fullName evidence="2">Uncharacterized protein</fullName>
    </submittedName>
</protein>
<evidence type="ECO:0000313" key="2">
    <source>
        <dbReference type="EMBL" id="KAL3499854.1"/>
    </source>
</evidence>
<keyword evidence="3" id="KW-1185">Reference proteome</keyword>
<dbReference type="EMBL" id="JBJUIK010000016">
    <property type="protein sequence ID" value="KAL3499854.1"/>
    <property type="molecule type" value="Genomic_DNA"/>
</dbReference>
<feature type="region of interest" description="Disordered" evidence="1">
    <location>
        <begin position="22"/>
        <end position="54"/>
    </location>
</feature>
<sequence>MARPGKKENASARSNQCALLSNVQQDQADNTTSQQVGTRKVNAAVNANTKAEVQ</sequence>
<proteinExistence type="predicted"/>
<comment type="caution">
    <text evidence="2">The sequence shown here is derived from an EMBL/GenBank/DDBJ whole genome shotgun (WGS) entry which is preliminary data.</text>
</comment>
<evidence type="ECO:0000256" key="1">
    <source>
        <dbReference type="SAM" id="MobiDB-lite"/>
    </source>
</evidence>
<feature type="compositionally biased region" description="Polar residues" evidence="1">
    <location>
        <begin position="22"/>
        <end position="37"/>
    </location>
</feature>
<reference evidence="2 3" key="1">
    <citation type="submission" date="2024-11" db="EMBL/GenBank/DDBJ databases">
        <title>A near-complete genome assembly of Cinchona calisaya.</title>
        <authorList>
            <person name="Lian D.C."/>
            <person name="Zhao X.W."/>
            <person name="Wei L."/>
        </authorList>
    </citation>
    <scope>NUCLEOTIDE SEQUENCE [LARGE SCALE GENOMIC DNA]</scope>
    <source>
        <tissue evidence="2">Nenye</tissue>
    </source>
</reference>